<evidence type="ECO:0000313" key="2">
    <source>
        <dbReference type="Proteomes" id="UP000659496"/>
    </source>
</evidence>
<dbReference type="EMBL" id="JACSQY010000001">
    <property type="protein sequence ID" value="MBD7907088.1"/>
    <property type="molecule type" value="Genomic_DNA"/>
</dbReference>
<sequence>MIVYAECSFIIPMAASLKDKRSVLKRMIDRVKNGYNVSISELDHQDLWQRTTLGVVAVASSTEAAEREIHRVQRFLESNPEWELTAIQIEYPG</sequence>
<name>A0ABR8PFZ2_9BACL</name>
<dbReference type="SUPFAM" id="SSF103007">
    <property type="entry name" value="Hypothetical protein TT1725"/>
    <property type="match status" value="1"/>
</dbReference>
<dbReference type="Pfam" id="PF04456">
    <property type="entry name" value="DUF503"/>
    <property type="match status" value="1"/>
</dbReference>
<dbReference type="Gene3D" id="3.30.70.1120">
    <property type="entry name" value="TT1725-like"/>
    <property type="match status" value="1"/>
</dbReference>
<proteinExistence type="predicted"/>
<accession>A0ABR8PFZ2</accession>
<comment type="caution">
    <text evidence="1">The sequence shown here is derived from an EMBL/GenBank/DDBJ whole genome shotgun (WGS) entry which is preliminary data.</text>
</comment>
<dbReference type="InterPro" id="IPR007546">
    <property type="entry name" value="DUF503"/>
</dbReference>
<reference evidence="1 2" key="1">
    <citation type="submission" date="2020-08" db="EMBL/GenBank/DDBJ databases">
        <title>A Genomic Blueprint of the Chicken Gut Microbiome.</title>
        <authorList>
            <person name="Gilroy R."/>
            <person name="Ravi A."/>
            <person name="Getino M."/>
            <person name="Pursley I."/>
            <person name="Horton D.L."/>
            <person name="Alikhan N.-F."/>
            <person name="Baker D."/>
            <person name="Gharbi K."/>
            <person name="Hall N."/>
            <person name="Watson M."/>
            <person name="Adriaenssens E.M."/>
            <person name="Foster-Nyarko E."/>
            <person name="Jarju S."/>
            <person name="Secka A."/>
            <person name="Antonio M."/>
            <person name="Oren A."/>
            <person name="Chaudhuri R."/>
            <person name="La Ragione R.M."/>
            <person name="Hildebrand F."/>
            <person name="Pallen M.J."/>
        </authorList>
    </citation>
    <scope>NUCLEOTIDE SEQUENCE [LARGE SCALE GENOMIC DNA]</scope>
    <source>
        <strain evidence="1 2">Sa3CUA8</strain>
    </source>
</reference>
<dbReference type="PANTHER" id="PTHR36441:SF1">
    <property type="entry name" value="DUF503 DOMAIN-CONTAINING PROTEIN"/>
    <property type="match status" value="1"/>
</dbReference>
<gene>
    <name evidence="1" type="ORF">H9659_01910</name>
</gene>
<keyword evidence="2" id="KW-1185">Reference proteome</keyword>
<evidence type="ECO:0000313" key="1">
    <source>
        <dbReference type="EMBL" id="MBD7907088.1"/>
    </source>
</evidence>
<dbReference type="PANTHER" id="PTHR36441">
    <property type="entry name" value="HYPOTHETICAL CYTOSOLIC PROTEIN"/>
    <property type="match status" value="1"/>
</dbReference>
<dbReference type="InterPro" id="IPR036746">
    <property type="entry name" value="TT1725-like_sf"/>
</dbReference>
<organism evidence="1 2">
    <name type="scientific">Sporosarcina gallistercoris</name>
    <dbReference type="NCBI Taxonomy" id="2762245"/>
    <lineage>
        <taxon>Bacteria</taxon>
        <taxon>Bacillati</taxon>
        <taxon>Bacillota</taxon>
        <taxon>Bacilli</taxon>
        <taxon>Bacillales</taxon>
        <taxon>Caryophanaceae</taxon>
        <taxon>Sporosarcina</taxon>
    </lineage>
</organism>
<protein>
    <submittedName>
        <fullName evidence="1">DUF503 domain-containing protein</fullName>
    </submittedName>
</protein>
<dbReference type="Proteomes" id="UP000659496">
    <property type="component" value="Unassembled WGS sequence"/>
</dbReference>
<dbReference type="RefSeq" id="WP_191688210.1">
    <property type="nucleotide sequence ID" value="NZ_JACSQY010000001.1"/>
</dbReference>